<dbReference type="EMBL" id="WERV01000004">
    <property type="protein sequence ID" value="MDV7715301.1"/>
    <property type="molecule type" value="Genomic_DNA"/>
</dbReference>
<organism evidence="4 5">
    <name type="scientific">Oenococcus oeni</name>
    <name type="common">Leuconostoc oenos</name>
    <dbReference type="NCBI Taxonomy" id="1247"/>
    <lineage>
        <taxon>Bacteria</taxon>
        <taxon>Bacillati</taxon>
        <taxon>Bacillota</taxon>
        <taxon>Bacilli</taxon>
        <taxon>Lactobacillales</taxon>
        <taxon>Lactobacillaceae</taxon>
        <taxon>Oenococcus</taxon>
    </lineage>
</organism>
<evidence type="ECO:0000313" key="4">
    <source>
        <dbReference type="EMBL" id="MDV7715301.1"/>
    </source>
</evidence>
<accession>A0AAJ2P489</accession>
<sequence length="154" mass="16477">MEKNKKPFYKKWWFWVIVVVLFFIGLGSHQQDNSAEKSNNSSSSVKAVKSVSTSSKAAVSKSSSSKTEWTEDDYNALATGDIANYGQGGTSYNVVVAKFGKPSSTSESTISGVKDVVCDWTNVKGGLGSNIALTFTSKDGTDANLLLISKSKAN</sequence>
<evidence type="ECO:0000256" key="3">
    <source>
        <dbReference type="SAM" id="Phobius"/>
    </source>
</evidence>
<reference evidence="4" key="1">
    <citation type="submission" date="2019-10" db="EMBL/GenBank/DDBJ databases">
        <title>Malate fermentation in French cider.</title>
        <authorList>
            <person name="Cousin F.J."/>
            <person name="Medina Fernandez S."/>
            <person name="Misery B."/>
            <person name="Laplace J.-M."/>
            <person name="Cretenet M."/>
        </authorList>
    </citation>
    <scope>NUCLEOTIDE SEQUENCE</scope>
    <source>
        <strain evidence="4">UCMA15129</strain>
    </source>
</reference>
<dbReference type="RefSeq" id="WP_317768279.1">
    <property type="nucleotide sequence ID" value="NZ_WERV01000004.1"/>
</dbReference>
<dbReference type="Proteomes" id="UP001281024">
    <property type="component" value="Unassembled WGS sequence"/>
</dbReference>
<evidence type="ECO:0000256" key="2">
    <source>
        <dbReference type="SAM" id="MobiDB-lite"/>
    </source>
</evidence>
<dbReference type="Gene3D" id="3.30.1450.10">
    <property type="match status" value="1"/>
</dbReference>
<keyword evidence="3" id="KW-0472">Membrane</keyword>
<dbReference type="InterPro" id="IPR037873">
    <property type="entry name" value="BamE-like"/>
</dbReference>
<evidence type="ECO:0000313" key="5">
    <source>
        <dbReference type="Proteomes" id="UP001281024"/>
    </source>
</evidence>
<evidence type="ECO:0008006" key="6">
    <source>
        <dbReference type="Google" id="ProtNLM"/>
    </source>
</evidence>
<keyword evidence="1" id="KW-0732">Signal</keyword>
<feature type="region of interest" description="Disordered" evidence="2">
    <location>
        <begin position="33"/>
        <end position="70"/>
    </location>
</feature>
<comment type="caution">
    <text evidence="4">The sequence shown here is derived from an EMBL/GenBank/DDBJ whole genome shotgun (WGS) entry which is preliminary data.</text>
</comment>
<feature type="compositionally biased region" description="Low complexity" evidence="2">
    <location>
        <begin position="36"/>
        <end position="67"/>
    </location>
</feature>
<proteinExistence type="predicted"/>
<feature type="transmembrane region" description="Helical" evidence="3">
    <location>
        <begin position="12"/>
        <end position="29"/>
    </location>
</feature>
<evidence type="ECO:0000256" key="1">
    <source>
        <dbReference type="ARBA" id="ARBA00022729"/>
    </source>
</evidence>
<keyword evidence="3" id="KW-1133">Transmembrane helix</keyword>
<gene>
    <name evidence="4" type="ORF">GA838_05955</name>
</gene>
<name>A0AAJ2P489_OENOE</name>
<keyword evidence="3" id="KW-0812">Transmembrane</keyword>
<protein>
    <recommendedName>
        <fullName evidence="6">DUF3862 domain-containing protein</fullName>
    </recommendedName>
</protein>
<dbReference type="AlphaFoldDB" id="A0AAJ2P489"/>